<keyword evidence="1" id="KW-0472">Membrane</keyword>
<evidence type="ECO:0000313" key="3">
    <source>
        <dbReference type="Proteomes" id="UP000654108"/>
    </source>
</evidence>
<dbReference type="InterPro" id="IPR008621">
    <property type="entry name" value="Cbb3-typ_cyt_oxidase_comp"/>
</dbReference>
<proteinExistence type="predicted"/>
<reference evidence="2" key="1">
    <citation type="submission" date="2020-09" db="EMBL/GenBank/DDBJ databases">
        <title>Genome seq and assembly of Devosia sp.</title>
        <authorList>
            <person name="Chhetri G."/>
        </authorList>
    </citation>
    <scope>NUCLEOTIDE SEQUENCE</scope>
    <source>
        <strain evidence="2">PTR5</strain>
    </source>
</reference>
<comment type="caution">
    <text evidence="2">The sequence shown here is derived from an EMBL/GenBank/DDBJ whole genome shotgun (WGS) entry which is preliminary data.</text>
</comment>
<dbReference type="Proteomes" id="UP000654108">
    <property type="component" value="Unassembled WGS sequence"/>
</dbReference>
<sequence length="54" mass="6339">MAFEYEALTAFSKSWGLFYLLAMALGVLIYTFWPSNKKKFDHAKHAVLRREDEP</sequence>
<accession>A0A927IRZ3</accession>
<evidence type="ECO:0000313" key="2">
    <source>
        <dbReference type="EMBL" id="MBD8067230.1"/>
    </source>
</evidence>
<dbReference type="RefSeq" id="WP_191778117.1">
    <property type="nucleotide sequence ID" value="NZ_JACYFU010000006.1"/>
</dbReference>
<gene>
    <name evidence="2" type="ORF">IC608_17310</name>
</gene>
<protein>
    <submittedName>
        <fullName evidence="2">Cbb3-type cytochrome c oxidase subunit 3</fullName>
    </submittedName>
</protein>
<evidence type="ECO:0000256" key="1">
    <source>
        <dbReference type="SAM" id="Phobius"/>
    </source>
</evidence>
<dbReference type="CDD" id="cd01324">
    <property type="entry name" value="cbb3_Oxidase_CcoQ"/>
    <property type="match status" value="1"/>
</dbReference>
<organism evidence="2 3">
    <name type="scientific">Devosia oryzisoli</name>
    <dbReference type="NCBI Taxonomy" id="2774138"/>
    <lineage>
        <taxon>Bacteria</taxon>
        <taxon>Pseudomonadati</taxon>
        <taxon>Pseudomonadota</taxon>
        <taxon>Alphaproteobacteria</taxon>
        <taxon>Hyphomicrobiales</taxon>
        <taxon>Devosiaceae</taxon>
        <taxon>Devosia</taxon>
    </lineage>
</organism>
<dbReference type="Pfam" id="PF05545">
    <property type="entry name" value="FixQ"/>
    <property type="match status" value="1"/>
</dbReference>
<dbReference type="AlphaFoldDB" id="A0A927IRZ3"/>
<dbReference type="EMBL" id="JACYFU010000006">
    <property type="protein sequence ID" value="MBD8067230.1"/>
    <property type="molecule type" value="Genomic_DNA"/>
</dbReference>
<feature type="transmembrane region" description="Helical" evidence="1">
    <location>
        <begin position="15"/>
        <end position="33"/>
    </location>
</feature>
<name>A0A927IRZ3_9HYPH</name>
<keyword evidence="1" id="KW-1133">Transmembrane helix</keyword>
<keyword evidence="1" id="KW-0812">Transmembrane</keyword>
<keyword evidence="3" id="KW-1185">Reference proteome</keyword>